<dbReference type="PANTHER" id="PTHR46797:SF1">
    <property type="entry name" value="METHYLPHOSPHONATE SYNTHASE"/>
    <property type="match status" value="1"/>
</dbReference>
<feature type="domain" description="HTH cro/C1-type" evidence="2">
    <location>
        <begin position="17"/>
        <end position="71"/>
    </location>
</feature>
<dbReference type="EMBL" id="FUWH01000004">
    <property type="protein sequence ID" value="SJZ78256.1"/>
    <property type="molecule type" value="Genomic_DNA"/>
</dbReference>
<evidence type="ECO:0000256" key="1">
    <source>
        <dbReference type="ARBA" id="ARBA00023125"/>
    </source>
</evidence>
<dbReference type="Gene3D" id="1.10.260.40">
    <property type="entry name" value="lambda repressor-like DNA-binding domains"/>
    <property type="match status" value="1"/>
</dbReference>
<name>A0A1T4NGR8_9BACT</name>
<dbReference type="GO" id="GO:0005829">
    <property type="term" value="C:cytosol"/>
    <property type="evidence" value="ECO:0007669"/>
    <property type="project" value="TreeGrafter"/>
</dbReference>
<protein>
    <submittedName>
        <fullName evidence="3">Helix-turn-helix domain-containing protein</fullName>
    </submittedName>
</protein>
<dbReference type="SUPFAM" id="SSF47413">
    <property type="entry name" value="lambda repressor-like DNA-binding domains"/>
    <property type="match status" value="1"/>
</dbReference>
<organism evidence="3 4">
    <name type="scientific">Sediminibacterium ginsengisoli</name>
    <dbReference type="NCBI Taxonomy" id="413434"/>
    <lineage>
        <taxon>Bacteria</taxon>
        <taxon>Pseudomonadati</taxon>
        <taxon>Bacteroidota</taxon>
        <taxon>Chitinophagia</taxon>
        <taxon>Chitinophagales</taxon>
        <taxon>Chitinophagaceae</taxon>
        <taxon>Sediminibacterium</taxon>
    </lineage>
</organism>
<proteinExistence type="predicted"/>
<evidence type="ECO:0000313" key="3">
    <source>
        <dbReference type="EMBL" id="SJZ78256.1"/>
    </source>
</evidence>
<dbReference type="OrthoDB" id="678653at2"/>
<dbReference type="InterPro" id="IPR050807">
    <property type="entry name" value="TransReg_Diox_bact_type"/>
</dbReference>
<evidence type="ECO:0000259" key="2">
    <source>
        <dbReference type="PROSITE" id="PS50943"/>
    </source>
</evidence>
<dbReference type="Proteomes" id="UP000190888">
    <property type="component" value="Unassembled WGS sequence"/>
</dbReference>
<reference evidence="3 4" key="1">
    <citation type="submission" date="2017-02" db="EMBL/GenBank/DDBJ databases">
        <authorList>
            <person name="Peterson S.W."/>
        </authorList>
    </citation>
    <scope>NUCLEOTIDE SEQUENCE [LARGE SCALE GENOMIC DNA]</scope>
    <source>
        <strain evidence="3 4">DSM 22335</strain>
    </source>
</reference>
<dbReference type="InterPro" id="IPR010982">
    <property type="entry name" value="Lambda_DNA-bd_dom_sf"/>
</dbReference>
<dbReference type="STRING" id="413434.SAMN04488132_104243"/>
<dbReference type="PROSITE" id="PS50943">
    <property type="entry name" value="HTH_CROC1"/>
    <property type="match status" value="1"/>
</dbReference>
<keyword evidence="1" id="KW-0238">DNA-binding</keyword>
<evidence type="ECO:0000313" key="4">
    <source>
        <dbReference type="Proteomes" id="UP000190888"/>
    </source>
</evidence>
<dbReference type="SMART" id="SM00530">
    <property type="entry name" value="HTH_XRE"/>
    <property type="match status" value="1"/>
</dbReference>
<accession>A0A1T4NGR8</accession>
<dbReference type="GO" id="GO:0003700">
    <property type="term" value="F:DNA-binding transcription factor activity"/>
    <property type="evidence" value="ECO:0007669"/>
    <property type="project" value="TreeGrafter"/>
</dbReference>
<dbReference type="PANTHER" id="PTHR46797">
    <property type="entry name" value="HTH-TYPE TRANSCRIPTIONAL REGULATOR"/>
    <property type="match status" value="1"/>
</dbReference>
<dbReference type="CDD" id="cd00093">
    <property type="entry name" value="HTH_XRE"/>
    <property type="match status" value="1"/>
</dbReference>
<sequence length="75" mass="8640">MNKIRNEEVLRKFGLRIKQLRQERGMSQDDLAIACDVEKTQIYRIEGGKINTTISTLHALAEAFELSLEQLLHDV</sequence>
<dbReference type="Pfam" id="PF13560">
    <property type="entry name" value="HTH_31"/>
    <property type="match status" value="1"/>
</dbReference>
<dbReference type="RefSeq" id="WP_078831325.1">
    <property type="nucleotide sequence ID" value="NZ_FUWH01000004.1"/>
</dbReference>
<keyword evidence="4" id="KW-1185">Reference proteome</keyword>
<dbReference type="InterPro" id="IPR001387">
    <property type="entry name" value="Cro/C1-type_HTH"/>
</dbReference>
<dbReference type="AlphaFoldDB" id="A0A1T4NGR8"/>
<gene>
    <name evidence="3" type="ORF">SAMN04488132_104243</name>
</gene>
<dbReference type="GO" id="GO:0003677">
    <property type="term" value="F:DNA binding"/>
    <property type="evidence" value="ECO:0007669"/>
    <property type="project" value="UniProtKB-KW"/>
</dbReference>